<organism evidence="2 3">
    <name type="scientific">Pseudovirgaria hyperparasitica</name>
    <dbReference type="NCBI Taxonomy" id="470096"/>
    <lineage>
        <taxon>Eukaryota</taxon>
        <taxon>Fungi</taxon>
        <taxon>Dikarya</taxon>
        <taxon>Ascomycota</taxon>
        <taxon>Pezizomycotina</taxon>
        <taxon>Dothideomycetes</taxon>
        <taxon>Dothideomycetes incertae sedis</taxon>
        <taxon>Acrospermales</taxon>
        <taxon>Acrospermaceae</taxon>
        <taxon>Pseudovirgaria</taxon>
    </lineage>
</organism>
<evidence type="ECO:0000256" key="1">
    <source>
        <dbReference type="SAM" id="MobiDB-lite"/>
    </source>
</evidence>
<feature type="compositionally biased region" description="Basic and acidic residues" evidence="1">
    <location>
        <begin position="721"/>
        <end position="749"/>
    </location>
</feature>
<evidence type="ECO:0008006" key="4">
    <source>
        <dbReference type="Google" id="ProtNLM"/>
    </source>
</evidence>
<dbReference type="RefSeq" id="XP_033601164.1">
    <property type="nucleotide sequence ID" value="XM_033743937.1"/>
</dbReference>
<feature type="region of interest" description="Disordered" evidence="1">
    <location>
        <begin position="696"/>
        <end position="756"/>
    </location>
</feature>
<evidence type="ECO:0000313" key="2">
    <source>
        <dbReference type="EMBL" id="KAF2758713.1"/>
    </source>
</evidence>
<proteinExistence type="predicted"/>
<dbReference type="OrthoDB" id="3889716at2759"/>
<gene>
    <name evidence="2" type="ORF">EJ05DRAFT_476025</name>
</gene>
<accession>A0A6A6W7U8</accession>
<reference evidence="2" key="1">
    <citation type="journal article" date="2020" name="Stud. Mycol.">
        <title>101 Dothideomycetes genomes: a test case for predicting lifestyles and emergence of pathogens.</title>
        <authorList>
            <person name="Haridas S."/>
            <person name="Albert R."/>
            <person name="Binder M."/>
            <person name="Bloem J."/>
            <person name="Labutti K."/>
            <person name="Salamov A."/>
            <person name="Andreopoulos B."/>
            <person name="Baker S."/>
            <person name="Barry K."/>
            <person name="Bills G."/>
            <person name="Bluhm B."/>
            <person name="Cannon C."/>
            <person name="Castanera R."/>
            <person name="Culley D."/>
            <person name="Daum C."/>
            <person name="Ezra D."/>
            <person name="Gonzalez J."/>
            <person name="Henrissat B."/>
            <person name="Kuo A."/>
            <person name="Liang C."/>
            <person name="Lipzen A."/>
            <person name="Lutzoni F."/>
            <person name="Magnuson J."/>
            <person name="Mondo S."/>
            <person name="Nolan M."/>
            <person name="Ohm R."/>
            <person name="Pangilinan J."/>
            <person name="Park H.-J."/>
            <person name="Ramirez L."/>
            <person name="Alfaro M."/>
            <person name="Sun H."/>
            <person name="Tritt A."/>
            <person name="Yoshinaga Y."/>
            <person name="Zwiers L.-H."/>
            <person name="Turgeon B."/>
            <person name="Goodwin S."/>
            <person name="Spatafora J."/>
            <person name="Crous P."/>
            <person name="Grigoriev I."/>
        </authorList>
    </citation>
    <scope>NUCLEOTIDE SEQUENCE</scope>
    <source>
        <strain evidence="2">CBS 121739</strain>
    </source>
</reference>
<sequence length="756" mass="87125">MPTPDPHQEQYKPALLGLPNDVFGIIVTDLDRSTLARLRRTCQGLYASSLLEQAVYRNPITIEDWDDSTLAQWEFSSAGRSRWEQFKDSVNDRNRNYVQSMAVSHWSSLDDFTWIEQNLPQVTTLDLSDVRDFVWNVDPDKYRLDNIWSWTELAETCLALFLRTTHLKLFDWTDFNVHEKIRYRYSSKCVPAGSPFRLSRRESPQGIHTGSVADILNKICPRLERLSLTCASSPSEWGQDSVHDYICTLVDPIIKHAPSTLKHIQLRNVSAPLRTLISRLAQGLATTESLSITVGLGNWMQWSCERMKQGVYSPLTRQPRSGAVVFRQYPIENCDRDHESEARRIVDESTKSFGDFLRHMALVREEDPKVLIGSHDRLDDLAVCPINLVDAFEPSLGEADVFEDAKALESIHWLRERMGWRPTFSWDTFMEDGFPHAERWKLYPVQSRTFADDIMDKVAYLFQNLRKHGVPVSLRIGYDYQGGQGPYVKSEFFRPMQASSAWNRKDSGSKLWRQCEARFGLSHIADMVDELTIGYQFNTPGFMQAHRRRVPLDPRELNVLTRESDGWRKFWARYATRLRNLKKLRVVIPRIIFEDWAMSPALQALFADDSWDMLDLDHEVRSLGTRAVFVKRIFFRRGPYGAEPPPLDLPNLIPSTNAHVPMINETRGFYDDIELCDVDPGAAFYDRFFKRSERSSSSSSKKKRKRAATPVTGNGEPSLSEEERAARKARKELSESRIKYMDSVRKMADADANVPS</sequence>
<name>A0A6A6W7U8_9PEZI</name>
<keyword evidence="3" id="KW-1185">Reference proteome</keyword>
<dbReference type="EMBL" id="ML996571">
    <property type="protein sequence ID" value="KAF2758713.1"/>
    <property type="molecule type" value="Genomic_DNA"/>
</dbReference>
<dbReference type="AlphaFoldDB" id="A0A6A6W7U8"/>
<protein>
    <recommendedName>
        <fullName evidence="4">F-box domain-containing protein</fullName>
    </recommendedName>
</protein>
<evidence type="ECO:0000313" key="3">
    <source>
        <dbReference type="Proteomes" id="UP000799437"/>
    </source>
</evidence>
<dbReference type="Proteomes" id="UP000799437">
    <property type="component" value="Unassembled WGS sequence"/>
</dbReference>
<dbReference type="GeneID" id="54484991"/>